<comment type="caution">
    <text evidence="2">The sequence shown here is derived from an EMBL/GenBank/DDBJ whole genome shotgun (WGS) entry which is preliminary data.</text>
</comment>
<evidence type="ECO:0000313" key="3">
    <source>
        <dbReference type="Proteomes" id="UP000636709"/>
    </source>
</evidence>
<evidence type="ECO:0000313" key="2">
    <source>
        <dbReference type="EMBL" id="KAF8713937.1"/>
    </source>
</evidence>
<dbReference type="AlphaFoldDB" id="A0A835BSK0"/>
<proteinExistence type="predicted"/>
<keyword evidence="3" id="KW-1185">Reference proteome</keyword>
<dbReference type="Proteomes" id="UP000636709">
    <property type="component" value="Unassembled WGS sequence"/>
</dbReference>
<sequence length="88" mass="9744">MVVGTKLAAWSLRLHKRPSRGGPRWNSRSLRRKQASERTWRQDLQTSAARSRLAGSKGGRRRRISSTRSSTSVTAAAAMLALRARIGS</sequence>
<protein>
    <submittedName>
        <fullName evidence="2">Uncharacterized protein</fullName>
    </submittedName>
</protein>
<reference evidence="2" key="1">
    <citation type="submission" date="2020-07" db="EMBL/GenBank/DDBJ databases">
        <title>Genome sequence and genetic diversity analysis of an under-domesticated orphan crop, white fonio (Digitaria exilis).</title>
        <authorList>
            <person name="Bennetzen J.L."/>
            <person name="Chen S."/>
            <person name="Ma X."/>
            <person name="Wang X."/>
            <person name="Yssel A.E.J."/>
            <person name="Chaluvadi S.R."/>
            <person name="Johnson M."/>
            <person name="Gangashetty P."/>
            <person name="Hamidou F."/>
            <person name="Sanogo M.D."/>
            <person name="Zwaenepoel A."/>
            <person name="Wallace J."/>
            <person name="Van De Peer Y."/>
            <person name="Van Deynze A."/>
        </authorList>
    </citation>
    <scope>NUCLEOTIDE SEQUENCE</scope>
    <source>
        <tissue evidence="2">Leaves</tissue>
    </source>
</reference>
<gene>
    <name evidence="2" type="ORF">HU200_027919</name>
</gene>
<dbReference type="EMBL" id="JACEFO010001739">
    <property type="protein sequence ID" value="KAF8713937.1"/>
    <property type="molecule type" value="Genomic_DNA"/>
</dbReference>
<evidence type="ECO:0000256" key="1">
    <source>
        <dbReference type="SAM" id="MobiDB-lite"/>
    </source>
</evidence>
<feature type="region of interest" description="Disordered" evidence="1">
    <location>
        <begin position="14"/>
        <end position="70"/>
    </location>
</feature>
<organism evidence="2 3">
    <name type="scientific">Digitaria exilis</name>
    <dbReference type="NCBI Taxonomy" id="1010633"/>
    <lineage>
        <taxon>Eukaryota</taxon>
        <taxon>Viridiplantae</taxon>
        <taxon>Streptophyta</taxon>
        <taxon>Embryophyta</taxon>
        <taxon>Tracheophyta</taxon>
        <taxon>Spermatophyta</taxon>
        <taxon>Magnoliopsida</taxon>
        <taxon>Liliopsida</taxon>
        <taxon>Poales</taxon>
        <taxon>Poaceae</taxon>
        <taxon>PACMAD clade</taxon>
        <taxon>Panicoideae</taxon>
        <taxon>Panicodae</taxon>
        <taxon>Paniceae</taxon>
        <taxon>Anthephorinae</taxon>
        <taxon>Digitaria</taxon>
    </lineage>
</organism>
<name>A0A835BSK0_9POAL</name>
<accession>A0A835BSK0</accession>